<proteinExistence type="predicted"/>
<dbReference type="RefSeq" id="WP_326835363.1">
    <property type="nucleotide sequence ID" value="NZ_CP142149.1"/>
</dbReference>
<protein>
    <submittedName>
        <fullName evidence="1">Uncharacterized protein</fullName>
    </submittedName>
</protein>
<sequence length="98" mass="10090">MTPGARFRSQVCSTEVIVIRPADVELYCGGHPMVGLADTPAPGLTPADGHRDGALLGKRYTTGDGVLEVLVTKAGDGTLGTSSESLLPLQAKQLPSSD</sequence>
<reference evidence="1 2" key="1">
    <citation type="journal article" date="2015" name="Int. J. Syst. Evol. Microbiol.">
        <title>Amycolatopsis rhabdoformis sp. nov., an actinomycete isolated from a tropical forest soil.</title>
        <authorList>
            <person name="Souza W.R."/>
            <person name="Silva R.E."/>
            <person name="Goodfellow M."/>
            <person name="Busarakam K."/>
            <person name="Figueiro F.S."/>
            <person name="Ferreira D."/>
            <person name="Rodrigues-Filho E."/>
            <person name="Moraes L.A.B."/>
            <person name="Zucchi T.D."/>
        </authorList>
    </citation>
    <scope>NUCLEOTIDE SEQUENCE [LARGE SCALE GENOMIC DNA]</scope>
    <source>
        <strain evidence="1 2">NCIMB 14900</strain>
    </source>
</reference>
<name>A0ABZ1IEN7_9PSEU</name>
<gene>
    <name evidence="1" type="ORF">VSH64_10610</name>
</gene>
<dbReference type="EMBL" id="CP142149">
    <property type="protein sequence ID" value="WSE32556.1"/>
    <property type="molecule type" value="Genomic_DNA"/>
</dbReference>
<keyword evidence="2" id="KW-1185">Reference proteome</keyword>
<evidence type="ECO:0000313" key="2">
    <source>
        <dbReference type="Proteomes" id="UP001330812"/>
    </source>
</evidence>
<evidence type="ECO:0000313" key="1">
    <source>
        <dbReference type="EMBL" id="WSE32556.1"/>
    </source>
</evidence>
<accession>A0ABZ1IEN7</accession>
<organism evidence="1 2">
    <name type="scientific">Amycolatopsis rhabdoformis</name>
    <dbReference type="NCBI Taxonomy" id="1448059"/>
    <lineage>
        <taxon>Bacteria</taxon>
        <taxon>Bacillati</taxon>
        <taxon>Actinomycetota</taxon>
        <taxon>Actinomycetes</taxon>
        <taxon>Pseudonocardiales</taxon>
        <taxon>Pseudonocardiaceae</taxon>
        <taxon>Amycolatopsis</taxon>
    </lineage>
</organism>
<dbReference type="Proteomes" id="UP001330812">
    <property type="component" value="Chromosome"/>
</dbReference>